<dbReference type="SMART" id="SM00498">
    <property type="entry name" value="FH2"/>
    <property type="match status" value="1"/>
</dbReference>
<dbReference type="SMART" id="SM01140">
    <property type="entry name" value="Drf_GBD"/>
    <property type="match status" value="1"/>
</dbReference>
<dbReference type="SUPFAM" id="SSF101447">
    <property type="entry name" value="Formin homology 2 domain (FH2 domain)"/>
    <property type="match status" value="1"/>
</dbReference>
<keyword evidence="2" id="KW-0175">Coiled coil</keyword>
<dbReference type="InterPro" id="IPR010473">
    <property type="entry name" value="GTPase-bd"/>
</dbReference>
<dbReference type="Pfam" id="PF06371">
    <property type="entry name" value="Drf_GBD"/>
    <property type="match status" value="1"/>
</dbReference>
<evidence type="ECO:0000313" key="6">
    <source>
        <dbReference type="EMBL" id="KAF0720482.1"/>
    </source>
</evidence>
<feature type="compositionally biased region" description="Basic residues" evidence="3">
    <location>
        <begin position="13"/>
        <end position="23"/>
    </location>
</feature>
<dbReference type="PANTHER" id="PTHR45857:SF4">
    <property type="entry name" value="FORMIN-LIKE PROTEIN"/>
    <property type="match status" value="1"/>
</dbReference>
<dbReference type="GO" id="GO:0071203">
    <property type="term" value="C:WASH complex"/>
    <property type="evidence" value="ECO:0007669"/>
    <property type="project" value="InterPro"/>
</dbReference>
<dbReference type="GO" id="GO:0008360">
    <property type="term" value="P:regulation of cell shape"/>
    <property type="evidence" value="ECO:0007669"/>
    <property type="project" value="TreeGrafter"/>
</dbReference>
<evidence type="ECO:0000259" key="5">
    <source>
        <dbReference type="PROSITE" id="PS51444"/>
    </source>
</evidence>
<dbReference type="GO" id="GO:0045010">
    <property type="term" value="P:actin nucleation"/>
    <property type="evidence" value="ECO:0007669"/>
    <property type="project" value="InterPro"/>
</dbReference>
<dbReference type="PANTHER" id="PTHR45857">
    <property type="entry name" value="FORMIN-LIKE PROTEIN"/>
    <property type="match status" value="1"/>
</dbReference>
<evidence type="ECO:0000256" key="2">
    <source>
        <dbReference type="SAM" id="Coils"/>
    </source>
</evidence>
<dbReference type="InterPro" id="IPR019309">
    <property type="entry name" value="WASHC3"/>
</dbReference>
<reference evidence="7 8" key="1">
    <citation type="submission" date="2019-03" db="EMBL/GenBank/DDBJ databases">
        <authorList>
            <person name="Gaulin E."/>
            <person name="Dumas B."/>
        </authorList>
    </citation>
    <scope>NUCLEOTIDE SEQUENCE [LARGE SCALE GENOMIC DNA]</scope>
    <source>
        <strain evidence="7">CBS 568.67</strain>
    </source>
</reference>
<dbReference type="PROSITE" id="PS51444">
    <property type="entry name" value="FH2"/>
    <property type="match status" value="1"/>
</dbReference>
<evidence type="ECO:0000256" key="1">
    <source>
        <dbReference type="ARBA" id="ARBA00023449"/>
    </source>
</evidence>
<name>A0A485K389_9STRA</name>
<dbReference type="EMBL" id="CAADRA010000011">
    <property type="protein sequence ID" value="VFT77501.1"/>
    <property type="molecule type" value="Genomic_DNA"/>
</dbReference>
<dbReference type="InterPro" id="IPR001265">
    <property type="entry name" value="Formin_Cappuccino_subfam"/>
</dbReference>
<dbReference type="OrthoDB" id="1668162at2759"/>
<gene>
    <name evidence="7" type="primary">Aste57867_275</name>
    <name evidence="6" type="ORF">As57867_000275</name>
    <name evidence="7" type="ORF">ASTE57867_275</name>
</gene>
<feature type="domain" description="FH2" evidence="5">
    <location>
        <begin position="736"/>
        <end position="1127"/>
    </location>
</feature>
<dbReference type="InterPro" id="IPR016024">
    <property type="entry name" value="ARM-type_fold"/>
</dbReference>
<dbReference type="Proteomes" id="UP000332933">
    <property type="component" value="Unassembled WGS sequence"/>
</dbReference>
<dbReference type="SMART" id="SM01139">
    <property type="entry name" value="Drf_FH3"/>
    <property type="match status" value="1"/>
</dbReference>
<evidence type="ECO:0000313" key="8">
    <source>
        <dbReference type="Proteomes" id="UP000332933"/>
    </source>
</evidence>
<evidence type="ECO:0000256" key="3">
    <source>
        <dbReference type="SAM" id="MobiDB-lite"/>
    </source>
</evidence>
<sequence>MAPTPTAVQEPVKKKKSISHKLSKALGLRARTPKGNNAVPASEANNRTMPTDELEIERKFSEAVESMALPKAASDRMRTLPLAQKWQIIQDWTAKQNSKSSSERTQPLFWVHKLHDACDDASALSTEDARQLHVLMRGSDKEWLTAFHKEEGVLALTEWMAVVASDNQTALLQEATRCLKCLMNNKLGVPIVVGMPLTLPSSCGMQMLLQEPDAIDVLALCLDFEDESRRGVTLMILEMLSLVCWFSETGHSAVLAAMEKFRRVHQDRMRYASIVDCLKDGESVELQAACLMFINTLVSTSAALEDRVAVRNDFLALDVLVECHAIQDMVEALGETRHVAAYGEWGRGDAEQAAAKSFFKQVDVFEGLMHSDMEETIANDVDLANVDAVVAKLTRETKAHGMMDRLLHVLLALLVIPGEVSVGEKMWDLVEDAVIQITSLQTYRDLASKRVEYAAVRTAQRTRDEAEQAKRRVAQLEADVAQLTGKLSVLQTQPLSPAQESALAKLQEHHDLQQQLQAAVAKNAALEEQVATLQQDLQVAKSVRLASVVQDPPTIVAAAVVAGVGAADPALDKYKKLIKMGMPRDQVALKMKADGLDISLLDSSSTAPNVAAVDPAYEKYFKLLKMGMPLEQVQLKAKADGLDPAKLAAAPPANTPPPATTVNPAYEKFFKLVKMGMPLEQVKLKAQAEGLDPRVLDGQGAMTAAVAAPVSLLAAPASKPKPQPVSAAIPVSKLPPKKSAVPASKLRCLYWTPLSDASVEGSIWAKMDDAAKLGLDLSGLDKEFSHEAAPKKATEVAAIKPKVIHLVDPKRQQNCSIALSRFRMTPKDIKQAIVKLDDAVLTMERVQILETMVPTSDELDLVKGYDGDVTLLGETEKFFLALVDVPRLAPRLKAVTTMNTYLPRHDEIRGKVKVLEKALAELRQSTHVVALLEVVLAVGNYLNGGTARGGIWGFKLDVLPKLTQVKATSTAKSLLHCIADLVATKAPHAATFYDGLKAIDDAASISLGQVHNDLQGLDAALGSIHQEMGLQRDSSFPAKMQPFLTAAQADVAALKHSVARLQQQFYAVARSFGVDASKPAADGGDMAQWFFGLWADFCKAYKQAVAENDARRRDALKADGGSKRALSQSSHEPEDGDLFNQFSESLEGDASDIVAKFRKRHQGPKPNVPATAAVQNELAMKLAMRRRESTQVVRKK</sequence>
<dbReference type="SUPFAM" id="SSF48371">
    <property type="entry name" value="ARM repeat"/>
    <property type="match status" value="1"/>
</dbReference>
<keyword evidence="8" id="KW-1185">Reference proteome</keyword>
<dbReference type="Pfam" id="PF10152">
    <property type="entry name" value="CCDC53"/>
    <property type="match status" value="3"/>
</dbReference>
<protein>
    <submittedName>
        <fullName evidence="7">Aste57867_275 protein</fullName>
    </submittedName>
</protein>
<dbReference type="PROSITE" id="PS51232">
    <property type="entry name" value="GBD_FH3"/>
    <property type="match status" value="1"/>
</dbReference>
<dbReference type="AlphaFoldDB" id="A0A485K389"/>
<dbReference type="InterPro" id="IPR010472">
    <property type="entry name" value="FH3_dom"/>
</dbReference>
<dbReference type="InterPro" id="IPR015425">
    <property type="entry name" value="FH2_Formin"/>
</dbReference>
<feature type="coiled-coil region" evidence="2">
    <location>
        <begin position="456"/>
        <end position="543"/>
    </location>
</feature>
<dbReference type="EMBL" id="VJMH01000011">
    <property type="protein sequence ID" value="KAF0720482.1"/>
    <property type="molecule type" value="Genomic_DNA"/>
</dbReference>
<dbReference type="InterPro" id="IPR043592">
    <property type="entry name" value="FMNL_animal"/>
</dbReference>
<evidence type="ECO:0000259" key="4">
    <source>
        <dbReference type="PROSITE" id="PS51232"/>
    </source>
</evidence>
<dbReference type="GO" id="GO:0016477">
    <property type="term" value="P:cell migration"/>
    <property type="evidence" value="ECO:0007669"/>
    <property type="project" value="TreeGrafter"/>
</dbReference>
<accession>A0A485K389</accession>
<dbReference type="GO" id="GO:0005884">
    <property type="term" value="C:actin filament"/>
    <property type="evidence" value="ECO:0007669"/>
    <property type="project" value="InterPro"/>
</dbReference>
<feature type="region of interest" description="Disordered" evidence="3">
    <location>
        <begin position="1"/>
        <end position="50"/>
    </location>
</feature>
<dbReference type="GO" id="GO:0030866">
    <property type="term" value="P:cortical actin cytoskeleton organization"/>
    <property type="evidence" value="ECO:0007669"/>
    <property type="project" value="TreeGrafter"/>
</dbReference>
<comment type="similarity">
    <text evidence="1">Belongs to the formin homology family.</text>
</comment>
<feature type="domain" description="GBD/FH3" evidence="4">
    <location>
        <begin position="48"/>
        <end position="445"/>
    </location>
</feature>
<dbReference type="Gene3D" id="1.20.58.2220">
    <property type="entry name" value="Formin, FH2 domain"/>
    <property type="match status" value="1"/>
</dbReference>
<dbReference type="GO" id="GO:0005829">
    <property type="term" value="C:cytosol"/>
    <property type="evidence" value="ECO:0007669"/>
    <property type="project" value="TreeGrafter"/>
</dbReference>
<dbReference type="InterPro" id="IPR014768">
    <property type="entry name" value="GBD/FH3_dom"/>
</dbReference>
<evidence type="ECO:0000313" key="7">
    <source>
        <dbReference type="EMBL" id="VFT77501.1"/>
    </source>
</evidence>
<proteinExistence type="inferred from homology"/>
<organism evidence="7 8">
    <name type="scientific">Aphanomyces stellatus</name>
    <dbReference type="NCBI Taxonomy" id="120398"/>
    <lineage>
        <taxon>Eukaryota</taxon>
        <taxon>Sar</taxon>
        <taxon>Stramenopiles</taxon>
        <taxon>Oomycota</taxon>
        <taxon>Saprolegniomycetes</taxon>
        <taxon>Saprolegniales</taxon>
        <taxon>Verrucalvaceae</taxon>
        <taxon>Aphanomyces</taxon>
    </lineage>
</organism>
<dbReference type="Pfam" id="PF06367">
    <property type="entry name" value="Drf_FH3"/>
    <property type="match status" value="1"/>
</dbReference>
<dbReference type="Gene3D" id="1.25.10.10">
    <property type="entry name" value="Leucine-rich Repeat Variant"/>
    <property type="match status" value="1"/>
</dbReference>
<dbReference type="InterPro" id="IPR011989">
    <property type="entry name" value="ARM-like"/>
</dbReference>
<reference evidence="6" key="2">
    <citation type="submission" date="2019-06" db="EMBL/GenBank/DDBJ databases">
        <title>Genomics analysis of Aphanomyces spp. identifies a new class of oomycete effector associated with host adaptation.</title>
        <authorList>
            <person name="Gaulin E."/>
        </authorList>
    </citation>
    <scope>NUCLEOTIDE SEQUENCE</scope>
    <source>
        <strain evidence="6">CBS 578.67</strain>
    </source>
</reference>
<dbReference type="PRINTS" id="PR00828">
    <property type="entry name" value="FORMIN"/>
</dbReference>
<dbReference type="GO" id="GO:0031267">
    <property type="term" value="F:small GTPase binding"/>
    <property type="evidence" value="ECO:0007669"/>
    <property type="project" value="InterPro"/>
</dbReference>
<dbReference type="GO" id="GO:0051015">
    <property type="term" value="F:actin filament binding"/>
    <property type="evidence" value="ECO:0007669"/>
    <property type="project" value="TreeGrafter"/>
</dbReference>
<dbReference type="GO" id="GO:0008017">
    <property type="term" value="F:microtubule binding"/>
    <property type="evidence" value="ECO:0007669"/>
    <property type="project" value="InterPro"/>
</dbReference>
<feature type="region of interest" description="Disordered" evidence="3">
    <location>
        <begin position="1116"/>
        <end position="1140"/>
    </location>
</feature>
<dbReference type="InterPro" id="IPR042201">
    <property type="entry name" value="FH2_Formin_sf"/>
</dbReference>
<dbReference type="Pfam" id="PF02181">
    <property type="entry name" value="FH2"/>
    <property type="match status" value="1"/>
</dbReference>